<name>A0A7Z9DXM7_9CYAN</name>
<dbReference type="Pfam" id="PF13374">
    <property type="entry name" value="TPR_10"/>
    <property type="match status" value="1"/>
</dbReference>
<feature type="repeat" description="TPR" evidence="1">
    <location>
        <begin position="98"/>
        <end position="131"/>
    </location>
</feature>
<feature type="domain" description="CHAT" evidence="2">
    <location>
        <begin position="664"/>
        <end position="982"/>
    </location>
</feature>
<evidence type="ECO:0000259" key="2">
    <source>
        <dbReference type="Pfam" id="PF12770"/>
    </source>
</evidence>
<dbReference type="PROSITE" id="PS50005">
    <property type="entry name" value="TPR"/>
    <property type="match status" value="7"/>
</dbReference>
<dbReference type="Gene3D" id="1.25.40.10">
    <property type="entry name" value="Tetratricopeptide repeat domain"/>
    <property type="match status" value="3"/>
</dbReference>
<protein>
    <submittedName>
        <fullName evidence="3">Tetratricopeptide TPR_2 repeat protein</fullName>
    </submittedName>
</protein>
<feature type="repeat" description="TPR" evidence="1">
    <location>
        <begin position="298"/>
        <end position="331"/>
    </location>
</feature>
<organism evidence="3 4">
    <name type="scientific">Planktothrix paucivesiculata PCC 9631</name>
    <dbReference type="NCBI Taxonomy" id="671071"/>
    <lineage>
        <taxon>Bacteria</taxon>
        <taxon>Bacillati</taxon>
        <taxon>Cyanobacteriota</taxon>
        <taxon>Cyanophyceae</taxon>
        <taxon>Oscillatoriophycideae</taxon>
        <taxon>Oscillatoriales</taxon>
        <taxon>Microcoleaceae</taxon>
        <taxon>Planktothrix</taxon>
    </lineage>
</organism>
<dbReference type="PANTHER" id="PTHR10098">
    <property type="entry name" value="RAPSYN-RELATED"/>
    <property type="match status" value="1"/>
</dbReference>
<evidence type="ECO:0000256" key="1">
    <source>
        <dbReference type="PROSITE-ProRule" id="PRU00339"/>
    </source>
</evidence>
<dbReference type="InterPro" id="IPR024983">
    <property type="entry name" value="CHAT_dom"/>
</dbReference>
<keyword evidence="4" id="KW-1185">Reference proteome</keyword>
<sequence length="982" mass="109246">MPDTMNQLSPSNSVDSEADKLFNQGIQHFQVGQFQDASHCWQQALTLYRQLGNHQGEAQCLGNLGNSFYLQGNYEQAIEYHEQDMTLAREIGDREGEAYSLNNLGRAYESQWKYQQAIEYYEQSLLAAREIGNWQVEATVLNNLGNTYNFQGKYQEAIESHRQFLVIARKVNDSRWEITALNSLGTAYDSLGKYQQAIEMYDESLVIARNIDDRLGQAYSLHNLASAYFSQGKYQQAIEKYEESLVIKRGRGDRGGEARTLGSLGLVYHCVGKYQQAIDYHDENLTISRAVGDRLGEASALGNLGLTYRSLGQYGRAIRNYEQQLLIAREIGDRLGEVTSLGNMSSTYQAQSQYQEAITKLGEALTIARQIGYRSGEGACLDNLGNIYYSQGQHQQAIENHEQSLAITREIGDRRAEASCLGHLGLNYYALTQYQQAIQNYEQQLVIAREIGDRFGEGASLNNLGAVFWESGQLTEAETNLRKTIEIWESIRTNLGNNDTHKVSIFDTQTAAYRLLQNVLVAQNKPLAALEIAERGRARAFVELLEKRLSTKGQQMTFTAPPPSITQIQRIAQSHNATVVEYSLVFEQEIYIWVIRPSGEIIFCSVDLKLLGQQPDGSSTIAFGSALFNLVLQARKFLGIEDNLRDGITGSSFKAISSASNISEPLRQLHQYLIEPIARLLPTQPNESIIFIPQEALFLVPFPALQDATGKYLVEQHRILTAPSIQVLDSICQQGKAQSAENYFDALVVGNPTMPTIHLTEPPVKLLELPWSETEAKAIAPLLQTQPITGAAATKVKILEQMQKARLIHLATHGLLDDIRQLGVPGAIALAPSDGDNGFLTAGEIYNMKLNAELVVLSACSTGQGKITGDGVIGLSRCLIAAGVKSVIVSLWSVGDLSTAFLMVKFYQIFQQGVAASIALNEAQRWLLGVTKMELEDWIEANRSFLNPTLRMGLRRRLHQLDDNSKPFQHPRHWAAFSAIGQ</sequence>
<keyword evidence="1" id="KW-0802">TPR repeat</keyword>
<evidence type="ECO:0000313" key="4">
    <source>
        <dbReference type="Proteomes" id="UP000182190"/>
    </source>
</evidence>
<gene>
    <name evidence="3" type="ORF">PL9631_250036</name>
</gene>
<dbReference type="SMART" id="SM00028">
    <property type="entry name" value="TPR"/>
    <property type="match status" value="12"/>
</dbReference>
<dbReference type="Pfam" id="PF13176">
    <property type="entry name" value="TPR_7"/>
    <property type="match status" value="1"/>
</dbReference>
<comment type="caution">
    <text evidence="3">The sequence shown here is derived from an EMBL/GenBank/DDBJ whole genome shotgun (WGS) entry which is preliminary data.</text>
</comment>
<proteinExistence type="predicted"/>
<dbReference type="PROSITE" id="PS50293">
    <property type="entry name" value="TPR_REGION"/>
    <property type="match status" value="1"/>
</dbReference>
<dbReference type="OrthoDB" id="443153at2"/>
<dbReference type="PANTHER" id="PTHR10098:SF108">
    <property type="entry name" value="TETRATRICOPEPTIDE REPEAT PROTEIN 28"/>
    <property type="match status" value="1"/>
</dbReference>
<dbReference type="RefSeq" id="WP_083616744.1">
    <property type="nucleotide sequence ID" value="NZ_LR734992.1"/>
</dbReference>
<dbReference type="EMBL" id="CZCS02000163">
    <property type="protein sequence ID" value="VXD16709.1"/>
    <property type="molecule type" value="Genomic_DNA"/>
</dbReference>
<dbReference type="Pfam" id="PF12770">
    <property type="entry name" value="CHAT"/>
    <property type="match status" value="1"/>
</dbReference>
<dbReference type="Proteomes" id="UP000182190">
    <property type="component" value="Unassembled WGS sequence"/>
</dbReference>
<feature type="repeat" description="TPR" evidence="1">
    <location>
        <begin position="378"/>
        <end position="411"/>
    </location>
</feature>
<feature type="repeat" description="TPR" evidence="1">
    <location>
        <begin position="138"/>
        <end position="171"/>
    </location>
</feature>
<dbReference type="InterPro" id="IPR019734">
    <property type="entry name" value="TPR_rpt"/>
</dbReference>
<reference evidence="3" key="1">
    <citation type="submission" date="2019-10" db="EMBL/GenBank/DDBJ databases">
        <authorList>
            <consortium name="Genoscope - CEA"/>
            <person name="William W."/>
        </authorList>
    </citation>
    <scope>NUCLEOTIDE SEQUENCE [LARGE SCALE GENOMIC DNA]</scope>
    <source>
        <strain evidence="3">BBR_PRJEB10994</strain>
    </source>
</reference>
<feature type="repeat" description="TPR" evidence="1">
    <location>
        <begin position="178"/>
        <end position="211"/>
    </location>
</feature>
<feature type="repeat" description="TPR" evidence="1">
    <location>
        <begin position="58"/>
        <end position="91"/>
    </location>
</feature>
<dbReference type="Pfam" id="PF13424">
    <property type="entry name" value="TPR_12"/>
    <property type="match status" value="5"/>
</dbReference>
<dbReference type="InterPro" id="IPR011990">
    <property type="entry name" value="TPR-like_helical_dom_sf"/>
</dbReference>
<feature type="repeat" description="TPR" evidence="1">
    <location>
        <begin position="218"/>
        <end position="251"/>
    </location>
</feature>
<dbReference type="SUPFAM" id="SSF48452">
    <property type="entry name" value="TPR-like"/>
    <property type="match status" value="3"/>
</dbReference>
<evidence type="ECO:0000313" key="3">
    <source>
        <dbReference type="EMBL" id="VXD16709.1"/>
    </source>
</evidence>
<dbReference type="AlphaFoldDB" id="A0A7Z9DXM7"/>
<accession>A0A7Z9DXM7</accession>